<dbReference type="InterPro" id="IPR051910">
    <property type="entry name" value="ComF/GntX_DNA_util-trans"/>
</dbReference>
<proteinExistence type="inferred from homology"/>
<evidence type="ECO:0000313" key="2">
    <source>
        <dbReference type="EMBL" id="SDC38078.1"/>
    </source>
</evidence>
<dbReference type="InterPro" id="IPR000836">
    <property type="entry name" value="PRTase_dom"/>
</dbReference>
<evidence type="ECO:0000313" key="3">
    <source>
        <dbReference type="Proteomes" id="UP000242949"/>
    </source>
</evidence>
<dbReference type="EMBL" id="FMYI01000007">
    <property type="protein sequence ID" value="SDC38078.1"/>
    <property type="molecule type" value="Genomic_DNA"/>
</dbReference>
<dbReference type="RefSeq" id="WP_245719446.1">
    <property type="nucleotide sequence ID" value="NZ_FMYI01000007.1"/>
</dbReference>
<protein>
    <submittedName>
        <fullName evidence="2">Competence protein ComFC</fullName>
    </submittedName>
</protein>
<dbReference type="Proteomes" id="UP000242949">
    <property type="component" value="Unassembled WGS sequence"/>
</dbReference>
<dbReference type="PANTHER" id="PTHR47505:SF1">
    <property type="entry name" value="DNA UTILIZATION PROTEIN YHGH"/>
    <property type="match status" value="1"/>
</dbReference>
<dbReference type="STRING" id="1612202.SAMN05421734_10791"/>
<dbReference type="PANTHER" id="PTHR47505">
    <property type="entry name" value="DNA UTILIZATION PROTEIN YHGH"/>
    <property type="match status" value="1"/>
</dbReference>
<dbReference type="CDD" id="cd06223">
    <property type="entry name" value="PRTases_typeI"/>
    <property type="match status" value="1"/>
</dbReference>
<organism evidence="2 3">
    <name type="scientific">Pelagirhabdus alkalitolerans</name>
    <dbReference type="NCBI Taxonomy" id="1612202"/>
    <lineage>
        <taxon>Bacteria</taxon>
        <taxon>Bacillati</taxon>
        <taxon>Bacillota</taxon>
        <taxon>Bacilli</taxon>
        <taxon>Bacillales</taxon>
        <taxon>Bacillaceae</taxon>
        <taxon>Pelagirhabdus</taxon>
    </lineage>
</organism>
<comment type="similarity">
    <text evidence="1">Belongs to the ComF/GntX family.</text>
</comment>
<name>A0A1G6L4N1_9BACI</name>
<dbReference type="AlphaFoldDB" id="A0A1G6L4N1"/>
<accession>A0A1G6L4N1</accession>
<evidence type="ECO:0000256" key="1">
    <source>
        <dbReference type="ARBA" id="ARBA00008007"/>
    </source>
</evidence>
<dbReference type="Gene3D" id="3.40.50.2020">
    <property type="match status" value="1"/>
</dbReference>
<reference evidence="3" key="1">
    <citation type="submission" date="2016-09" db="EMBL/GenBank/DDBJ databases">
        <authorList>
            <person name="Varghese N."/>
            <person name="Submissions S."/>
        </authorList>
    </citation>
    <scope>NUCLEOTIDE SEQUENCE [LARGE SCALE GENOMIC DNA]</scope>
    <source>
        <strain evidence="3">S5</strain>
    </source>
</reference>
<keyword evidence="3" id="KW-1185">Reference proteome</keyword>
<dbReference type="SUPFAM" id="SSF53271">
    <property type="entry name" value="PRTase-like"/>
    <property type="match status" value="1"/>
</dbReference>
<dbReference type="InterPro" id="IPR029057">
    <property type="entry name" value="PRTase-like"/>
</dbReference>
<sequence>MRCLYCFQIIEETPTFSTMITLWEQSNICATCHAQLDRLTDKVCDYCSSPDHKLNTDCTMWKRKEVLAHNRSLYRYGPFLKTVMAQFKYRGDYELIHLFQSDVKYFFKKIYADLPGETVAVPIPLSQERLRERGFNQAEAIAQLTPFPVKRMLGRTTSEKQAKKSRKQRLQMKNPFKQIETTNTTSLLLIDDIYTTGATIHQAALTLKQEQMTIRSFTLAR</sequence>
<gene>
    <name evidence="2" type="ORF">SAMN05421734_10791</name>
</gene>